<gene>
    <name evidence="3" type="ORF">PG993_002380</name>
</gene>
<dbReference type="EMBL" id="JAQQWK010000002">
    <property type="protein sequence ID" value="KAK8050995.1"/>
    <property type="molecule type" value="Genomic_DNA"/>
</dbReference>
<comment type="caution">
    <text evidence="3">The sequence shown here is derived from an EMBL/GenBank/DDBJ whole genome shotgun (WGS) entry which is preliminary data.</text>
</comment>
<evidence type="ECO:0000256" key="2">
    <source>
        <dbReference type="SAM" id="MobiDB-lite"/>
    </source>
</evidence>
<keyword evidence="1" id="KW-0175">Coiled coil</keyword>
<feature type="region of interest" description="Disordered" evidence="2">
    <location>
        <begin position="87"/>
        <end position="107"/>
    </location>
</feature>
<sequence>MAALTEVQLKLRDTEEEIQRVEAQINKDEAKQEELQDLRAEFVEEGVIAVLQNRANNASQRIGRSRSRLDHLEKERKRLQLCVSLQPRGPEADVANQPADNGKRAAPDDLAQAPAKRFCDYQGASQMDPAEMFHESLPSDEIRKVVEEGLERGDQVERYVLQAACVRFVSPLIKNGTLIRGRDIVLDDFAELQILDLDRAKILTDCRWNRPSVRQEHKNTLDDVVGLLLNREVKSISHIPSQMSVLATKECRTTNAQHIVDMLLNCVRNLQLDSTVIGQQTMAIADGVKPTDGTNNLLMALQSTHSWRDMKEIYEVQVQDEGHNGSASGSEEIWRGVCSADSTSYKLMLLRLFRSALVLSKYTCLATCLTLAVVPKFGGSLDGIEALKNATLLCLIQHHRDLLAAFHDFCEANSGSVAVDMPDFAARYDPDNEVRNTLRKEVLWKRIVELSRINGINVFWHEFLASKETEMTF</sequence>
<keyword evidence="4" id="KW-1185">Reference proteome</keyword>
<evidence type="ECO:0000256" key="1">
    <source>
        <dbReference type="SAM" id="Coils"/>
    </source>
</evidence>
<proteinExistence type="predicted"/>
<feature type="coiled-coil region" evidence="1">
    <location>
        <begin position="4"/>
        <end position="75"/>
    </location>
</feature>
<dbReference type="Proteomes" id="UP001444661">
    <property type="component" value="Unassembled WGS sequence"/>
</dbReference>
<name>A0ABR1TWG2_9PEZI</name>
<protein>
    <submittedName>
        <fullName evidence="3">Uncharacterized protein</fullName>
    </submittedName>
</protein>
<reference evidence="3 4" key="1">
    <citation type="submission" date="2023-01" db="EMBL/GenBank/DDBJ databases">
        <title>Analysis of 21 Apiospora genomes using comparative genomics revels a genus with tremendous synthesis potential of carbohydrate active enzymes and secondary metabolites.</title>
        <authorList>
            <person name="Sorensen T."/>
        </authorList>
    </citation>
    <scope>NUCLEOTIDE SEQUENCE [LARGE SCALE GENOMIC DNA]</scope>
    <source>
        <strain evidence="3 4">CBS 33761</strain>
    </source>
</reference>
<evidence type="ECO:0000313" key="3">
    <source>
        <dbReference type="EMBL" id="KAK8050995.1"/>
    </source>
</evidence>
<accession>A0ABR1TWG2</accession>
<organism evidence="3 4">
    <name type="scientific">Apiospora rasikravindrae</name>
    <dbReference type="NCBI Taxonomy" id="990691"/>
    <lineage>
        <taxon>Eukaryota</taxon>
        <taxon>Fungi</taxon>
        <taxon>Dikarya</taxon>
        <taxon>Ascomycota</taxon>
        <taxon>Pezizomycotina</taxon>
        <taxon>Sordariomycetes</taxon>
        <taxon>Xylariomycetidae</taxon>
        <taxon>Amphisphaeriales</taxon>
        <taxon>Apiosporaceae</taxon>
        <taxon>Apiospora</taxon>
    </lineage>
</organism>
<evidence type="ECO:0000313" key="4">
    <source>
        <dbReference type="Proteomes" id="UP001444661"/>
    </source>
</evidence>